<keyword evidence="2" id="KW-0479">Metal-binding</keyword>
<dbReference type="PANTHER" id="PTHR20854:SF4">
    <property type="entry name" value="INOSITOL-1-MONOPHOSPHATASE-RELATED"/>
    <property type="match status" value="1"/>
</dbReference>
<organism evidence="4 5">
    <name type="scientific">Candidatus Methylocalor cossyra</name>
    <dbReference type="NCBI Taxonomy" id="3108543"/>
    <lineage>
        <taxon>Bacteria</taxon>
        <taxon>Pseudomonadati</taxon>
        <taxon>Pseudomonadota</taxon>
        <taxon>Gammaproteobacteria</taxon>
        <taxon>Methylococcales</taxon>
        <taxon>Methylococcaceae</taxon>
        <taxon>Candidatus Methylocalor</taxon>
    </lineage>
</organism>
<dbReference type="EMBL" id="OZ026884">
    <property type="protein sequence ID" value="CAL1240206.1"/>
    <property type="molecule type" value="Genomic_DNA"/>
</dbReference>
<gene>
    <name evidence="4" type="ORF">MECH1_V1_1430</name>
</gene>
<proteinExistence type="inferred from homology"/>
<evidence type="ECO:0000256" key="3">
    <source>
        <dbReference type="ARBA" id="ARBA00022842"/>
    </source>
</evidence>
<dbReference type="InterPro" id="IPR020550">
    <property type="entry name" value="Inositol_monophosphatase_CS"/>
</dbReference>
<evidence type="ECO:0000313" key="4">
    <source>
        <dbReference type="EMBL" id="CAL1240206.1"/>
    </source>
</evidence>
<dbReference type="InterPro" id="IPR000760">
    <property type="entry name" value="Inositol_monophosphatase-like"/>
</dbReference>
<dbReference type="RefSeq" id="WP_348759707.1">
    <property type="nucleotide sequence ID" value="NZ_OZ026884.1"/>
</dbReference>
<dbReference type="PANTHER" id="PTHR20854">
    <property type="entry name" value="INOSITOL MONOPHOSPHATASE"/>
    <property type="match status" value="1"/>
</dbReference>
<dbReference type="Gene3D" id="3.40.190.80">
    <property type="match status" value="1"/>
</dbReference>
<dbReference type="PROSITE" id="PS00630">
    <property type="entry name" value="IMP_2"/>
    <property type="match status" value="1"/>
</dbReference>
<evidence type="ECO:0000256" key="2">
    <source>
        <dbReference type="ARBA" id="ARBA00022723"/>
    </source>
</evidence>
<dbReference type="Gene3D" id="3.30.540.10">
    <property type="entry name" value="Fructose-1,6-Bisphosphatase, subunit A, domain 1"/>
    <property type="match status" value="1"/>
</dbReference>
<dbReference type="SUPFAM" id="SSF56655">
    <property type="entry name" value="Carbohydrate phosphatase"/>
    <property type="match status" value="1"/>
</dbReference>
<protein>
    <submittedName>
        <fullName evidence="4">Myo-inositol-1(Or 4)-monophosphatase</fullName>
    </submittedName>
</protein>
<keyword evidence="5" id="KW-1185">Reference proteome</keyword>
<evidence type="ECO:0000313" key="5">
    <source>
        <dbReference type="Proteomes" id="UP001497493"/>
    </source>
</evidence>
<dbReference type="PRINTS" id="PR00377">
    <property type="entry name" value="IMPHPHTASES"/>
</dbReference>
<name>A0ABM9NHW7_9GAMM</name>
<evidence type="ECO:0000256" key="1">
    <source>
        <dbReference type="ARBA" id="ARBA00009759"/>
    </source>
</evidence>
<reference evidence="4 5" key="1">
    <citation type="submission" date="2024-04" db="EMBL/GenBank/DDBJ databases">
        <authorList>
            <person name="Cremers G."/>
        </authorList>
    </citation>
    <scope>NUCLEOTIDE SEQUENCE [LARGE SCALE GENOMIC DNA]</scope>
    <source>
        <strain evidence="4">MeCH1-AG</strain>
    </source>
</reference>
<dbReference type="Pfam" id="PF00459">
    <property type="entry name" value="Inositol_P"/>
    <property type="match status" value="1"/>
</dbReference>
<comment type="similarity">
    <text evidence="1">Belongs to the inositol monophosphatase superfamily.</text>
</comment>
<sequence length="269" mass="29741">MLPCLDDLIPLVQAIAREELLPRFNHAERRVKADGSIVTEADFAVQRRLAEALRQRYPELELLGEEMDPARQRELLGRLEQGLWCLDPLDGTSNFAAGFPFFCISLALLQGPEPVLGLVYDPLRDECFTAQRGRGAWLNGRVLRCRTADLPLSACLAAVDFKRLDPGRAAALACRPPYRSLRYLGSGALEWCWLAADRFQVYLHGRQKLWDYAAGALILTEAGGWATTLEGEPIFAPGLPPRSVVAAGDSRLHGQWWAALAAEPHSGPE</sequence>
<dbReference type="Proteomes" id="UP001497493">
    <property type="component" value="Chromosome"/>
</dbReference>
<keyword evidence="3" id="KW-0460">Magnesium</keyword>
<dbReference type="CDD" id="cd01637">
    <property type="entry name" value="IMPase_like"/>
    <property type="match status" value="1"/>
</dbReference>
<accession>A0ABM9NHW7</accession>